<dbReference type="SUPFAM" id="SSF54593">
    <property type="entry name" value="Glyoxalase/Bleomycin resistance protein/Dihydroxybiphenyl dioxygenase"/>
    <property type="match status" value="1"/>
</dbReference>
<dbReference type="Gene3D" id="3.10.180.10">
    <property type="entry name" value="2,3-Dihydroxybiphenyl 1,2-Dioxygenase, domain 1"/>
    <property type="match status" value="2"/>
</dbReference>
<evidence type="ECO:0000313" key="3">
    <source>
        <dbReference type="Proteomes" id="UP000199548"/>
    </source>
</evidence>
<accession>A0A1I3DIR2</accession>
<keyword evidence="3" id="KW-1185">Reference proteome</keyword>
<reference evidence="2 3" key="1">
    <citation type="submission" date="2016-10" db="EMBL/GenBank/DDBJ databases">
        <authorList>
            <person name="de Groot N.N."/>
        </authorList>
    </citation>
    <scope>NUCLEOTIDE SEQUENCE [LARGE SCALE GENOMIC DNA]</scope>
    <source>
        <strain evidence="2 3">LMG 23650</strain>
    </source>
</reference>
<name>A0A1I3DIR2_9BURK</name>
<evidence type="ECO:0000259" key="1">
    <source>
        <dbReference type="PROSITE" id="PS51819"/>
    </source>
</evidence>
<dbReference type="EMBL" id="FOQU01000001">
    <property type="protein sequence ID" value="SFH86617.1"/>
    <property type="molecule type" value="Genomic_DNA"/>
</dbReference>
<organism evidence="2 3">
    <name type="scientific">Paraburkholderia megapolitana</name>
    <dbReference type="NCBI Taxonomy" id="420953"/>
    <lineage>
        <taxon>Bacteria</taxon>
        <taxon>Pseudomonadati</taxon>
        <taxon>Pseudomonadota</taxon>
        <taxon>Betaproteobacteria</taxon>
        <taxon>Burkholderiales</taxon>
        <taxon>Burkholderiaceae</taxon>
        <taxon>Paraburkholderia</taxon>
    </lineage>
</organism>
<sequence>MTQSALTVDHLVIRVHDLDATVDDLGALGFTVQRGGTHADGVTHNALIGFADGSYIELIAFLRPAPQRRWWTIGEQHGDGFVDFALLPGPGSVAAAIEGARVRGLSYDGPQDGGRMRPDGERLAWQTGRPSTADLPFLCGDITPRRLRVPEGEVRHHANGVRGIASLAVAVRDLDVSTRRYAALLGIDTPVLSAPLAGFGARATTFRVGATALVLFEAAASASSDSALRRQLDTRGEGLFGIALDVGHDGDARVLDANRTHGAHIETIRTFKAGGGRA</sequence>
<dbReference type="Proteomes" id="UP000199548">
    <property type="component" value="Unassembled WGS sequence"/>
</dbReference>
<protein>
    <submittedName>
        <fullName evidence="2">Glyoxalase-like domain-containing protein</fullName>
    </submittedName>
</protein>
<gene>
    <name evidence="2" type="ORF">SAMN05192543_101336</name>
</gene>
<dbReference type="PANTHER" id="PTHR40265">
    <property type="entry name" value="BLL2707 PROTEIN"/>
    <property type="match status" value="1"/>
</dbReference>
<evidence type="ECO:0000313" key="2">
    <source>
        <dbReference type="EMBL" id="SFH86617.1"/>
    </source>
</evidence>
<dbReference type="AlphaFoldDB" id="A0A1I3DIR2"/>
<proteinExistence type="predicted"/>
<feature type="domain" description="VOC" evidence="1">
    <location>
        <begin position="1"/>
        <end position="61"/>
    </location>
</feature>
<dbReference type="PROSITE" id="PS51819">
    <property type="entry name" value="VOC"/>
    <property type="match status" value="1"/>
</dbReference>
<dbReference type="STRING" id="420953.SAMN05192543_101336"/>
<dbReference type="InterPro" id="IPR025870">
    <property type="entry name" value="Glyoxalase-like_dom"/>
</dbReference>
<dbReference type="InterPro" id="IPR029068">
    <property type="entry name" value="Glyas_Bleomycin-R_OHBP_Dase"/>
</dbReference>
<dbReference type="Pfam" id="PF13468">
    <property type="entry name" value="Glyoxalase_3"/>
    <property type="match status" value="1"/>
</dbReference>
<dbReference type="OrthoDB" id="9111355at2"/>
<dbReference type="RefSeq" id="WP_091006671.1">
    <property type="nucleotide sequence ID" value="NZ_CP041743.1"/>
</dbReference>
<dbReference type="InterPro" id="IPR037523">
    <property type="entry name" value="VOC_core"/>
</dbReference>
<dbReference type="PANTHER" id="PTHR40265:SF1">
    <property type="entry name" value="GLYOXALASE-LIKE DOMAIN-CONTAINING PROTEIN"/>
    <property type="match status" value="1"/>
</dbReference>